<name>A0AAW9NPC7_9BACI</name>
<dbReference type="Proteomes" id="UP001307168">
    <property type="component" value="Unassembled WGS sequence"/>
</dbReference>
<reference evidence="1 2" key="1">
    <citation type="submission" date="2023-03" db="EMBL/GenBank/DDBJ databases">
        <title>Bacillus Genome Sequencing.</title>
        <authorList>
            <person name="Dunlap C."/>
        </authorList>
    </citation>
    <scope>NUCLEOTIDE SEQUENCE [LARGE SCALE GENOMIC DNA]</scope>
    <source>
        <strain evidence="1 2">B-41290</strain>
    </source>
</reference>
<proteinExistence type="predicted"/>
<comment type="caution">
    <text evidence="1">The sequence shown here is derived from an EMBL/GenBank/DDBJ whole genome shotgun (WGS) entry which is preliminary data.</text>
</comment>
<keyword evidence="2" id="KW-1185">Reference proteome</keyword>
<evidence type="ECO:0000313" key="2">
    <source>
        <dbReference type="Proteomes" id="UP001307168"/>
    </source>
</evidence>
<accession>A0AAW9NPC7</accession>
<dbReference type="RefSeq" id="WP_367408471.1">
    <property type="nucleotide sequence ID" value="NZ_JARNBH010000042.1"/>
</dbReference>
<gene>
    <name evidence="1" type="ORF">P4706_28480</name>
</gene>
<evidence type="ECO:0008006" key="3">
    <source>
        <dbReference type="Google" id="ProtNLM"/>
    </source>
</evidence>
<sequence>MNQQTNLGCAVCDFFSGCSKRLLSESENINMLAKEQEQIKMHCVNIVQDICRDCVFFEQKKCASWKVLNGKEKSKGNLSTCPKRREVKKNG</sequence>
<protein>
    <recommendedName>
        <fullName evidence="3">DUF1289 domain-containing protein</fullName>
    </recommendedName>
</protein>
<evidence type="ECO:0000313" key="1">
    <source>
        <dbReference type="EMBL" id="MEC0276932.1"/>
    </source>
</evidence>
<dbReference type="AlphaFoldDB" id="A0AAW9NPC7"/>
<dbReference type="EMBL" id="JARNBH010000042">
    <property type="protein sequence ID" value="MEC0276932.1"/>
    <property type="molecule type" value="Genomic_DNA"/>
</dbReference>
<organism evidence="1 2">
    <name type="scientific">Peribacillus castrilensis</name>
    <dbReference type="NCBI Taxonomy" id="2897690"/>
    <lineage>
        <taxon>Bacteria</taxon>
        <taxon>Bacillati</taxon>
        <taxon>Bacillota</taxon>
        <taxon>Bacilli</taxon>
        <taxon>Bacillales</taxon>
        <taxon>Bacillaceae</taxon>
        <taxon>Peribacillus</taxon>
    </lineage>
</organism>